<dbReference type="STRING" id="694429.Pyrfu_1180"/>
<dbReference type="InParanoid" id="G0EFU2"/>
<dbReference type="HOGENOM" id="CLU_2565879_0_0_2"/>
<keyword evidence="2" id="KW-1185">Reference proteome</keyword>
<evidence type="ECO:0000313" key="1">
    <source>
        <dbReference type="EMBL" id="AEM39043.1"/>
    </source>
</evidence>
<accession>G0EFU2</accession>
<sequence>MESMLKLVEELVSRRRWLLNEIKKFEEKYGMDSSDFYEKWSKGLLPEPLDPEIHGDFMIWYGLIEELYRVEEELRKRLKPR</sequence>
<dbReference type="EMBL" id="CP002838">
    <property type="protein sequence ID" value="AEM39043.1"/>
    <property type="molecule type" value="Genomic_DNA"/>
</dbReference>
<evidence type="ECO:0000313" key="2">
    <source>
        <dbReference type="Proteomes" id="UP000001037"/>
    </source>
</evidence>
<name>G0EFU2_PYRF1</name>
<gene>
    <name evidence="1" type="ordered locus">Pyrfu_1180</name>
</gene>
<organism evidence="1 2">
    <name type="scientific">Pyrolobus fumarii (strain DSM 11204 / 1A)</name>
    <dbReference type="NCBI Taxonomy" id="694429"/>
    <lineage>
        <taxon>Archaea</taxon>
        <taxon>Thermoproteota</taxon>
        <taxon>Thermoprotei</taxon>
        <taxon>Desulfurococcales</taxon>
        <taxon>Pyrodictiaceae</taxon>
        <taxon>Pyrolobus</taxon>
    </lineage>
</organism>
<dbReference type="KEGG" id="pfm:Pyrfu_1180"/>
<dbReference type="Proteomes" id="UP000001037">
    <property type="component" value="Chromosome"/>
</dbReference>
<proteinExistence type="predicted"/>
<protein>
    <submittedName>
        <fullName evidence="1">Uncharacterized protein</fullName>
    </submittedName>
</protein>
<reference evidence="1 2" key="1">
    <citation type="journal article" date="2011" name="Stand. Genomic Sci.">
        <title>Complete genome sequence of the hyperthermophilic chemolithoautotroph Pyrolobus fumarii type strain (1A).</title>
        <authorList>
            <person name="Anderson I."/>
            <person name="Goker M."/>
            <person name="Nolan M."/>
            <person name="Lucas S."/>
            <person name="Hammon N."/>
            <person name="Deshpande S."/>
            <person name="Cheng J.F."/>
            <person name="Tapia R."/>
            <person name="Han C."/>
            <person name="Goodwin L."/>
            <person name="Pitluck S."/>
            <person name="Huntemann M."/>
            <person name="Liolios K."/>
            <person name="Ivanova N."/>
            <person name="Pagani I."/>
            <person name="Mavromatis K."/>
            <person name="Ovchinikova G."/>
            <person name="Pati A."/>
            <person name="Chen A."/>
            <person name="Palaniappan K."/>
            <person name="Land M."/>
            <person name="Hauser L."/>
            <person name="Brambilla E.M."/>
            <person name="Huber H."/>
            <person name="Yasawong M."/>
            <person name="Rohde M."/>
            <person name="Spring S."/>
            <person name="Abt B."/>
            <person name="Sikorski J."/>
            <person name="Wirth R."/>
            <person name="Detter J.C."/>
            <person name="Woyke T."/>
            <person name="Bristow J."/>
            <person name="Eisen J.A."/>
            <person name="Markowitz V."/>
            <person name="Hugenholtz P."/>
            <person name="Kyrpides N.C."/>
            <person name="Klenk H.P."/>
            <person name="Lapidus A."/>
        </authorList>
    </citation>
    <scope>NUCLEOTIDE SEQUENCE [LARGE SCALE GENOMIC DNA]</scope>
    <source>
        <strain evidence="2">DSM 11204 / 1A</strain>
    </source>
</reference>
<dbReference type="AlphaFoldDB" id="G0EFU2"/>